<dbReference type="Proteomes" id="UP000383932">
    <property type="component" value="Unassembled WGS sequence"/>
</dbReference>
<evidence type="ECO:0000313" key="1">
    <source>
        <dbReference type="EMBL" id="KAB5589480.1"/>
    </source>
</evidence>
<sequence>MTTLHGVYVPTDVIDLVLDCLDNGETKSYLSNLSLVSQAWYELAFPCLHRMVMIRNIAHFEMLVSRVELETANNSLRISHHLRDLRFVVQGWHWDNCQSLMERFQLVIRKLVNLGHLKWAGCSDLIPIPTLESFGRRPQLRRLTISLANLGGISGDFYKQLLSFKNLSHLNILGIVNPSEPGLMNEIVVAINNSPQLCQLELHLGALPTRMWRPSELFENLKPLPRLTKLRVAGGANFDWTELTNISSKPRPLRVFFERHPQLREIHLGNTSLHVYQPPAVFSPGLVNHLFPSVEHFTGPASICLALVDSPLSANLKSLNVLFERGAQWHIPQMEMFRLLANAGKPLPNLTTLAFIDPEVLYVLSNPPHVDVSSLEKILKMTPALVRLNLQSFSYNLIPMINALQQVPLLEELTLHVEEPNSYLKEVRWILAEVAANRLARSCSNLRTVKFVLTEGGMETRRVLRREGLEPTTVQLG</sequence>
<keyword evidence="2" id="KW-1185">Reference proteome</keyword>
<evidence type="ECO:0008006" key="3">
    <source>
        <dbReference type="Google" id="ProtNLM"/>
    </source>
</evidence>
<dbReference type="AlphaFoldDB" id="A0A5N5QCI0"/>
<organism evidence="1 2">
    <name type="scientific">Ceratobasidium theobromae</name>
    <dbReference type="NCBI Taxonomy" id="1582974"/>
    <lineage>
        <taxon>Eukaryota</taxon>
        <taxon>Fungi</taxon>
        <taxon>Dikarya</taxon>
        <taxon>Basidiomycota</taxon>
        <taxon>Agaricomycotina</taxon>
        <taxon>Agaricomycetes</taxon>
        <taxon>Cantharellales</taxon>
        <taxon>Ceratobasidiaceae</taxon>
        <taxon>Ceratobasidium</taxon>
    </lineage>
</organism>
<dbReference type="InterPro" id="IPR032675">
    <property type="entry name" value="LRR_dom_sf"/>
</dbReference>
<gene>
    <name evidence="1" type="ORF">CTheo_7078</name>
</gene>
<protein>
    <recommendedName>
        <fullName evidence="3">F-box domain-containing protein</fullName>
    </recommendedName>
</protein>
<comment type="caution">
    <text evidence="1">The sequence shown here is derived from an EMBL/GenBank/DDBJ whole genome shotgun (WGS) entry which is preliminary data.</text>
</comment>
<dbReference type="SUPFAM" id="SSF52047">
    <property type="entry name" value="RNI-like"/>
    <property type="match status" value="1"/>
</dbReference>
<proteinExistence type="predicted"/>
<dbReference type="EMBL" id="SSOP01000264">
    <property type="protein sequence ID" value="KAB5589480.1"/>
    <property type="molecule type" value="Genomic_DNA"/>
</dbReference>
<evidence type="ECO:0000313" key="2">
    <source>
        <dbReference type="Proteomes" id="UP000383932"/>
    </source>
</evidence>
<dbReference type="Gene3D" id="3.80.10.10">
    <property type="entry name" value="Ribonuclease Inhibitor"/>
    <property type="match status" value="1"/>
</dbReference>
<reference evidence="1 2" key="1">
    <citation type="journal article" date="2019" name="Fungal Biol. Biotechnol.">
        <title>Draft genome sequence of fastidious pathogen Ceratobasidium theobromae, which causes vascular-streak dieback in Theobroma cacao.</title>
        <authorList>
            <person name="Ali S.S."/>
            <person name="Asman A."/>
            <person name="Shao J."/>
            <person name="Firmansyah A.P."/>
            <person name="Susilo A.W."/>
            <person name="Rosmana A."/>
            <person name="McMahon P."/>
            <person name="Junaid M."/>
            <person name="Guest D."/>
            <person name="Kheng T.Y."/>
            <person name="Meinhardt L.W."/>
            <person name="Bailey B.A."/>
        </authorList>
    </citation>
    <scope>NUCLEOTIDE SEQUENCE [LARGE SCALE GENOMIC DNA]</scope>
    <source>
        <strain evidence="1 2">CT2</strain>
    </source>
</reference>
<name>A0A5N5QCI0_9AGAM</name>
<dbReference type="OrthoDB" id="3326606at2759"/>
<accession>A0A5N5QCI0</accession>